<accession>A0A845HZN8</accession>
<dbReference type="RefSeq" id="WP_161036310.1">
    <property type="nucleotide sequence ID" value="NZ_WWCL01000004.1"/>
</dbReference>
<comment type="caution">
    <text evidence="3">The sequence shown here is derived from an EMBL/GenBank/DDBJ whole genome shotgun (WGS) entry which is preliminary data.</text>
</comment>
<evidence type="ECO:0000313" key="4">
    <source>
        <dbReference type="Proteomes" id="UP000444316"/>
    </source>
</evidence>
<dbReference type="EMBL" id="WWCL01000004">
    <property type="protein sequence ID" value="MYN46834.1"/>
    <property type="molecule type" value="Genomic_DNA"/>
</dbReference>
<dbReference type="InterPro" id="IPR036779">
    <property type="entry name" value="LysM_dom_sf"/>
</dbReference>
<name>A0A845HZN8_9BURK</name>
<dbReference type="InterPro" id="IPR052196">
    <property type="entry name" value="Bact_Kbp"/>
</dbReference>
<dbReference type="SUPFAM" id="SSF54106">
    <property type="entry name" value="LysM domain"/>
    <property type="match status" value="1"/>
</dbReference>
<dbReference type="InterPro" id="IPR018392">
    <property type="entry name" value="LysM"/>
</dbReference>
<feature type="signal peptide" evidence="1">
    <location>
        <begin position="1"/>
        <end position="38"/>
    </location>
</feature>
<feature type="domain" description="LysM" evidence="2">
    <location>
        <begin position="51"/>
        <end position="100"/>
    </location>
</feature>
<sequence length="380" mass="41161">MKNFSTVGPRLARTRAWTGLAAALALGSITLLAASAHAAPAACSFRADAPDQHKVVKGDTLWDIAGRFLDQPWCWPTVWGMNREEIANPHWIYPGQIIWFDRAAGRLRLGQPLAVSTDDGSGVVSQRLQPQARVLGVGQDAISSIPAHVIEPFLTQPLIIENDELTGAPRIVATPDNHVFIGKDDKAYVRGTLNGGPTFQAFRPGKPLKDPQTGQVIAYEAFYLGTLSLQAEAPPGSDVHTFIVQNAKEEMGKGDQLRPLPPMPMQNFVPHAPAQPVAARVLAIYGGVSHAGQNQVVSINRGQLDGLDIGAVLQLYHTGRTVNDETAPKSWLGLRTQQVKLPDEKVGNLFIFRVFKHVSYGLIMQVSAPVEVGDYAKSPE</sequence>
<dbReference type="PROSITE" id="PS51782">
    <property type="entry name" value="LYSM"/>
    <property type="match status" value="1"/>
</dbReference>
<keyword evidence="4" id="KW-1185">Reference proteome</keyword>
<evidence type="ECO:0000313" key="3">
    <source>
        <dbReference type="EMBL" id="MYN46834.1"/>
    </source>
</evidence>
<dbReference type="Proteomes" id="UP000444316">
    <property type="component" value="Unassembled WGS sequence"/>
</dbReference>
<gene>
    <name evidence="3" type="ORF">GTP23_17460</name>
</gene>
<dbReference type="PANTHER" id="PTHR34700">
    <property type="entry name" value="POTASSIUM BINDING PROTEIN KBP"/>
    <property type="match status" value="1"/>
</dbReference>
<organism evidence="3 4">
    <name type="scientific">Duganella fentianensis</name>
    <dbReference type="NCBI Taxonomy" id="2692177"/>
    <lineage>
        <taxon>Bacteria</taxon>
        <taxon>Pseudomonadati</taxon>
        <taxon>Pseudomonadota</taxon>
        <taxon>Betaproteobacteria</taxon>
        <taxon>Burkholderiales</taxon>
        <taxon>Oxalobacteraceae</taxon>
        <taxon>Telluria group</taxon>
        <taxon>Duganella</taxon>
    </lineage>
</organism>
<evidence type="ECO:0000256" key="1">
    <source>
        <dbReference type="SAM" id="SignalP"/>
    </source>
</evidence>
<dbReference type="AlphaFoldDB" id="A0A845HZN8"/>
<dbReference type="Gene3D" id="3.10.350.10">
    <property type="entry name" value="LysM domain"/>
    <property type="match status" value="1"/>
</dbReference>
<evidence type="ECO:0000259" key="2">
    <source>
        <dbReference type="PROSITE" id="PS51782"/>
    </source>
</evidence>
<feature type="chain" id="PRO_5032813761" evidence="1">
    <location>
        <begin position="39"/>
        <end position="380"/>
    </location>
</feature>
<proteinExistence type="predicted"/>
<dbReference type="CDD" id="cd00118">
    <property type="entry name" value="LysM"/>
    <property type="match status" value="1"/>
</dbReference>
<dbReference type="Pfam" id="PF01476">
    <property type="entry name" value="LysM"/>
    <property type="match status" value="1"/>
</dbReference>
<reference evidence="3" key="1">
    <citation type="submission" date="2019-12" db="EMBL/GenBank/DDBJ databases">
        <title>Novel species isolated from a subtropical stream in China.</title>
        <authorList>
            <person name="Lu H."/>
        </authorList>
    </citation>
    <scope>NUCLEOTIDE SEQUENCE [LARGE SCALE GENOMIC DNA]</scope>
    <source>
        <strain evidence="3">FT93W</strain>
    </source>
</reference>
<dbReference type="PANTHER" id="PTHR34700:SF4">
    <property type="entry name" value="PHAGE-LIKE ELEMENT PBSX PROTEIN XKDP"/>
    <property type="match status" value="1"/>
</dbReference>
<keyword evidence="1" id="KW-0732">Signal</keyword>
<protein>
    <submittedName>
        <fullName evidence="3">LysM peptidoglycan-binding domain-containing protein</fullName>
    </submittedName>
</protein>